<dbReference type="HAMAP" id="MF_00645">
    <property type="entry name" value="AMMECR1"/>
    <property type="match status" value="1"/>
</dbReference>
<dbReference type="NCBIfam" id="TIGR00296">
    <property type="entry name" value="TIGR00296 family protein"/>
    <property type="match status" value="1"/>
</dbReference>
<dbReference type="Proteomes" id="UP000033101">
    <property type="component" value="Chromosome"/>
</dbReference>
<dbReference type="NCBIfam" id="NF002000">
    <property type="entry name" value="PRK00801.1"/>
    <property type="match status" value="1"/>
</dbReference>
<dbReference type="PATRIC" id="fig|1434110.4.peg.1191"/>
<dbReference type="KEGG" id="mhor:MSHOH_0959"/>
<reference evidence="3 4" key="1">
    <citation type="submission" date="2014-07" db="EMBL/GenBank/DDBJ databases">
        <title>Methanogenic archaea and the global carbon cycle.</title>
        <authorList>
            <person name="Henriksen J.R."/>
            <person name="Luke J."/>
            <person name="Reinhart S."/>
            <person name="Benedict M.N."/>
            <person name="Youngblut N.D."/>
            <person name="Metcalf M.E."/>
            <person name="Whitaker R.J."/>
            <person name="Metcalf W.W."/>
        </authorList>
    </citation>
    <scope>NUCLEOTIDE SEQUENCE [LARGE SCALE GENOMIC DNA]</scope>
    <source>
        <strain evidence="3 4">HB-1</strain>
    </source>
</reference>
<dbReference type="InterPro" id="IPR027485">
    <property type="entry name" value="AMMECR1_N"/>
</dbReference>
<dbReference type="InterPro" id="IPR002733">
    <property type="entry name" value="AMMECR1_domain"/>
</dbReference>
<dbReference type="NCBIfam" id="TIGR04335">
    <property type="entry name" value="AmmeMemoSam_A"/>
    <property type="match status" value="1"/>
</dbReference>
<dbReference type="Pfam" id="PF01871">
    <property type="entry name" value="AMMECR1"/>
    <property type="match status" value="1"/>
</dbReference>
<dbReference type="Gene3D" id="3.30.700.20">
    <property type="entry name" value="Hypothetical protein ph0010, domain 1"/>
    <property type="match status" value="1"/>
</dbReference>
<dbReference type="InterPro" id="IPR027623">
    <property type="entry name" value="AmmeMemoSam_A"/>
</dbReference>
<evidence type="ECO:0000259" key="2">
    <source>
        <dbReference type="PROSITE" id="PS51112"/>
    </source>
</evidence>
<proteinExistence type="inferred from homology"/>
<feature type="domain" description="AMMECR1" evidence="2">
    <location>
        <begin position="14"/>
        <end position="205"/>
    </location>
</feature>
<dbReference type="PROSITE" id="PS51112">
    <property type="entry name" value="AMMECR1"/>
    <property type="match status" value="1"/>
</dbReference>
<dbReference type="InterPro" id="IPR023472">
    <property type="entry name" value="Uncharacterised_MJ0810"/>
</dbReference>
<dbReference type="PANTHER" id="PTHR13016">
    <property type="entry name" value="AMMECR1 HOMOLOG"/>
    <property type="match status" value="1"/>
</dbReference>
<evidence type="ECO:0000313" key="4">
    <source>
        <dbReference type="Proteomes" id="UP000033101"/>
    </source>
</evidence>
<sequence>MKFTGVGSSMLTETEGRAAVELARKTIEKLLMGGRVPGPRDTGMDLPPVFGENRGVFVTLTENGMLRGCIGHPYPDSTLEQAIIDSAISAAARDPRFPPVVGEELDSIIVEVTILTQPEKINVPPEELPDKVEIGKHGLIVKQGYCQGLLLPQVAPEHGMDSIDFLGHTCMKAGLSPDAWVKGAEVYCFEGQIFKEKEPGGEVVEEKF</sequence>
<dbReference type="HOGENOM" id="CLU_095686_1_1_2"/>
<name>A0A0E3SC29_9EURY</name>
<gene>
    <name evidence="3" type="ORF">MSHOH_0959</name>
</gene>
<dbReference type="EMBL" id="CP009516">
    <property type="protein sequence ID" value="AKB77442.1"/>
    <property type="molecule type" value="Genomic_DNA"/>
</dbReference>
<protein>
    <recommendedName>
        <fullName evidence="1">Protein MSHOH_0959</fullName>
    </recommendedName>
</protein>
<dbReference type="SUPFAM" id="SSF143447">
    <property type="entry name" value="AMMECR1-like"/>
    <property type="match status" value="1"/>
</dbReference>
<dbReference type="InterPro" id="IPR036071">
    <property type="entry name" value="AMMECR1_dom_sf"/>
</dbReference>
<dbReference type="Gene3D" id="3.30.1490.150">
    <property type="entry name" value="Hypothetical protein ph0010, domain 2"/>
    <property type="match status" value="1"/>
</dbReference>
<dbReference type="AlphaFoldDB" id="A0A0E3SC29"/>
<dbReference type="InterPro" id="IPR023473">
    <property type="entry name" value="AMMECR1"/>
</dbReference>
<organism evidence="3 4">
    <name type="scientific">Methanosarcina horonobensis HB-1 = JCM 15518</name>
    <dbReference type="NCBI Taxonomy" id="1434110"/>
    <lineage>
        <taxon>Archaea</taxon>
        <taxon>Methanobacteriati</taxon>
        <taxon>Methanobacteriota</taxon>
        <taxon>Stenosarchaea group</taxon>
        <taxon>Methanomicrobia</taxon>
        <taxon>Methanosarcinales</taxon>
        <taxon>Methanosarcinaceae</taxon>
        <taxon>Methanosarcina</taxon>
    </lineage>
</organism>
<dbReference type="PANTHER" id="PTHR13016:SF0">
    <property type="entry name" value="AMME SYNDROME CANDIDATE GENE 1 PROTEIN"/>
    <property type="match status" value="1"/>
</dbReference>
<accession>A0A0E3SC29</accession>
<dbReference type="STRING" id="1434110.MSHOH_0959"/>
<evidence type="ECO:0000256" key="1">
    <source>
        <dbReference type="HAMAP-Rule" id="MF_00645"/>
    </source>
</evidence>
<evidence type="ECO:0000313" key="3">
    <source>
        <dbReference type="EMBL" id="AKB77442.1"/>
    </source>
</evidence>
<keyword evidence="4" id="KW-1185">Reference proteome</keyword>